<dbReference type="Proteomes" id="UP000664203">
    <property type="component" value="Unassembled WGS sequence"/>
</dbReference>
<dbReference type="AlphaFoldDB" id="A0A8H3ITJ7"/>
<proteinExistence type="predicted"/>
<comment type="caution">
    <text evidence="2">The sequence shown here is derived from an EMBL/GenBank/DDBJ whole genome shotgun (WGS) entry which is preliminary data.</text>
</comment>
<gene>
    <name evidence="2" type="ORF">ALECFALPRED_003662</name>
</gene>
<organism evidence="2 3">
    <name type="scientific">Alectoria fallacina</name>
    <dbReference type="NCBI Taxonomy" id="1903189"/>
    <lineage>
        <taxon>Eukaryota</taxon>
        <taxon>Fungi</taxon>
        <taxon>Dikarya</taxon>
        <taxon>Ascomycota</taxon>
        <taxon>Pezizomycotina</taxon>
        <taxon>Lecanoromycetes</taxon>
        <taxon>OSLEUM clade</taxon>
        <taxon>Lecanoromycetidae</taxon>
        <taxon>Lecanorales</taxon>
        <taxon>Lecanorineae</taxon>
        <taxon>Parmeliaceae</taxon>
        <taxon>Alectoria</taxon>
    </lineage>
</organism>
<evidence type="ECO:0000256" key="1">
    <source>
        <dbReference type="SAM" id="MobiDB-lite"/>
    </source>
</evidence>
<keyword evidence="3" id="KW-1185">Reference proteome</keyword>
<dbReference type="EMBL" id="CAJPDR010000225">
    <property type="protein sequence ID" value="CAF9927230.1"/>
    <property type="molecule type" value="Genomic_DNA"/>
</dbReference>
<evidence type="ECO:0000313" key="2">
    <source>
        <dbReference type="EMBL" id="CAF9927230.1"/>
    </source>
</evidence>
<feature type="compositionally biased region" description="Basic residues" evidence="1">
    <location>
        <begin position="229"/>
        <end position="246"/>
    </location>
</feature>
<sequence length="572" mass="64352">MALEGIVSFYGKLVSRLTPSSSTEHKRWSLSAFSMAITRSHPSIQRAGTPTTPKKPSFHALLNRVRDRPGAFIAKQLRVKQGAKKRARGPSAQLQAELESAALGILPAKGYKGKLRFLFVPHPDVRDIAEETHLAIDASNTSDRFLARYPMYSAENMSTIQQELGKGFASHGMTSTKPYYEIPILHQGVVTMQHLSHSFNRDVTFKCWKWLQAQLGTVIARSRSASSAKVHHTPPRKPPSHQRRAQQHPLFSDPQNPCIIFLHWTIDPGPPTADIYADIATIQSTRPHHLFRAFPSQSELVQETTKLPDIHALNAIASTSPPEYAYRPRTCLTHGERTHDTTRCPLRGQRQIIMKRTHSCGGEHVQLIDGDSALPRHEPSTNPAIPHRWFGQSYEPFFSRFGEFRVFIAARPSPYPTALRGRKGRILHTVVTEWVCAHDPGAMYTRAATPQDFTDASVRPLTATDLHDFALYIYDALRSRGDWREHYESLEMGVRLDVGVASERTLGWEGGGGKRVRGEEKRFFVNEITRFYGADYFSQHTLGAPQQEVCWAFAEAVNGYFGVEEGEVKEEV</sequence>
<evidence type="ECO:0000313" key="3">
    <source>
        <dbReference type="Proteomes" id="UP000664203"/>
    </source>
</evidence>
<accession>A0A8H3ITJ7</accession>
<dbReference type="OrthoDB" id="4789692at2759"/>
<name>A0A8H3ITJ7_9LECA</name>
<feature type="region of interest" description="Disordered" evidence="1">
    <location>
        <begin position="223"/>
        <end position="249"/>
    </location>
</feature>
<protein>
    <submittedName>
        <fullName evidence="2">Uncharacterized protein</fullName>
    </submittedName>
</protein>
<reference evidence="2" key="1">
    <citation type="submission" date="2021-03" db="EMBL/GenBank/DDBJ databases">
        <authorList>
            <person name="Tagirdzhanova G."/>
        </authorList>
    </citation>
    <scope>NUCLEOTIDE SEQUENCE</scope>
</reference>